<protein>
    <submittedName>
        <fullName evidence="2">Protein ImuA</fullName>
    </submittedName>
</protein>
<comment type="caution">
    <text evidence="2">The sequence shown here is derived from an EMBL/GenBank/DDBJ whole genome shotgun (WGS) entry which is preliminary data.</text>
</comment>
<gene>
    <name evidence="2" type="ORF">EDC65_0195</name>
</gene>
<dbReference type="EMBL" id="RJKX01000011">
    <property type="protein sequence ID" value="ROQ01023.1"/>
    <property type="molecule type" value="Genomic_DNA"/>
</dbReference>
<keyword evidence="3" id="KW-1185">Reference proteome</keyword>
<organism evidence="2 3">
    <name type="scientific">Stella humosa</name>
    <dbReference type="NCBI Taxonomy" id="94"/>
    <lineage>
        <taxon>Bacteria</taxon>
        <taxon>Pseudomonadati</taxon>
        <taxon>Pseudomonadota</taxon>
        <taxon>Alphaproteobacteria</taxon>
        <taxon>Rhodospirillales</taxon>
        <taxon>Stellaceae</taxon>
        <taxon>Stella</taxon>
    </lineage>
</organism>
<name>A0A3N1MBA9_9PROT</name>
<reference evidence="2 3" key="1">
    <citation type="submission" date="2018-11" db="EMBL/GenBank/DDBJ databases">
        <title>Genomic Encyclopedia of Type Strains, Phase IV (KMG-IV): sequencing the most valuable type-strain genomes for metagenomic binning, comparative biology and taxonomic classification.</title>
        <authorList>
            <person name="Goeker M."/>
        </authorList>
    </citation>
    <scope>NUCLEOTIDE SEQUENCE [LARGE SCALE GENOMIC DNA]</scope>
    <source>
        <strain evidence="2 3">DSM 5900</strain>
    </source>
</reference>
<evidence type="ECO:0000313" key="3">
    <source>
        <dbReference type="Proteomes" id="UP000278222"/>
    </source>
</evidence>
<proteinExistence type="predicted"/>
<feature type="region of interest" description="Disordered" evidence="1">
    <location>
        <begin position="253"/>
        <end position="292"/>
    </location>
</feature>
<dbReference type="AlphaFoldDB" id="A0A3N1MBA9"/>
<sequence>MVARPTLPEALRRSLAGWTRPPAIGGNGLVALGAASVDAWLGGGIPRAALHEVFAERTADVAAATGFALAIALRSGAPAAGTLTGKGEGGRPILWVRQDFAEVEAGGVHPPGLAELGLDPGRILLVRARDGAAVLRAAAEGARCPALAAVLIQPWGEPRLLDLTATRRLSLAAAGSGVLTVLLRAAATPAPSAAATRWAVLPLPSHAGEGDAAEWANAPGRPAFAIRLLRHRGGVAEGEWRVEWNRDQGCFEDGTAPDARRDRPAPLPRPVVPLLLDRPAAAGKAGRLRRAG</sequence>
<dbReference type="Proteomes" id="UP000278222">
    <property type="component" value="Unassembled WGS sequence"/>
</dbReference>
<feature type="compositionally biased region" description="Low complexity" evidence="1">
    <location>
        <begin position="272"/>
        <end position="285"/>
    </location>
</feature>
<dbReference type="OrthoDB" id="7202530at2"/>
<dbReference type="InterPro" id="IPR017026">
    <property type="entry name" value="ImuA"/>
</dbReference>
<dbReference type="Gene3D" id="3.40.50.300">
    <property type="entry name" value="P-loop containing nucleotide triphosphate hydrolases"/>
    <property type="match status" value="1"/>
</dbReference>
<dbReference type="SUPFAM" id="SSF52540">
    <property type="entry name" value="P-loop containing nucleoside triphosphate hydrolases"/>
    <property type="match status" value="1"/>
</dbReference>
<dbReference type="PIRSF" id="PIRSF034285">
    <property type="entry name" value="UCP034285"/>
    <property type="match status" value="1"/>
</dbReference>
<dbReference type="InterPro" id="IPR027417">
    <property type="entry name" value="P-loop_NTPase"/>
</dbReference>
<evidence type="ECO:0000256" key="1">
    <source>
        <dbReference type="SAM" id="MobiDB-lite"/>
    </source>
</evidence>
<evidence type="ECO:0000313" key="2">
    <source>
        <dbReference type="EMBL" id="ROQ01023.1"/>
    </source>
</evidence>
<accession>A0A3N1MBA9</accession>